<dbReference type="Pfam" id="PF15011">
    <property type="entry name" value="CA109-like"/>
    <property type="match status" value="1"/>
</dbReference>
<dbReference type="Proteomes" id="UP001153709">
    <property type="component" value="Chromosome 1"/>
</dbReference>
<name>A0A9N9SLB3_DIABA</name>
<gene>
    <name evidence="1" type="ORF">DIABBA_LOCUS1139</name>
</gene>
<dbReference type="AlphaFoldDB" id="A0A9N9SLB3"/>
<organism evidence="1 2">
    <name type="scientific">Diabrotica balteata</name>
    <name type="common">Banded cucumber beetle</name>
    <dbReference type="NCBI Taxonomy" id="107213"/>
    <lineage>
        <taxon>Eukaryota</taxon>
        <taxon>Metazoa</taxon>
        <taxon>Ecdysozoa</taxon>
        <taxon>Arthropoda</taxon>
        <taxon>Hexapoda</taxon>
        <taxon>Insecta</taxon>
        <taxon>Pterygota</taxon>
        <taxon>Neoptera</taxon>
        <taxon>Endopterygota</taxon>
        <taxon>Coleoptera</taxon>
        <taxon>Polyphaga</taxon>
        <taxon>Cucujiformia</taxon>
        <taxon>Chrysomeloidea</taxon>
        <taxon>Chrysomelidae</taxon>
        <taxon>Galerucinae</taxon>
        <taxon>Diabroticina</taxon>
        <taxon>Diabroticites</taxon>
        <taxon>Diabrotica</taxon>
    </lineage>
</organism>
<reference evidence="1" key="1">
    <citation type="submission" date="2022-01" db="EMBL/GenBank/DDBJ databases">
        <authorList>
            <person name="King R."/>
        </authorList>
    </citation>
    <scope>NUCLEOTIDE SEQUENCE</scope>
</reference>
<evidence type="ECO:0000313" key="1">
    <source>
        <dbReference type="EMBL" id="CAG9827102.1"/>
    </source>
</evidence>
<proteinExistence type="predicted"/>
<dbReference type="EMBL" id="OU898276">
    <property type="protein sequence ID" value="CAG9827102.1"/>
    <property type="molecule type" value="Genomic_DNA"/>
</dbReference>
<keyword evidence="2" id="KW-1185">Reference proteome</keyword>
<evidence type="ECO:0000313" key="2">
    <source>
        <dbReference type="Proteomes" id="UP001153709"/>
    </source>
</evidence>
<dbReference type="InterPro" id="IPR029159">
    <property type="entry name" value="CA109-like"/>
</dbReference>
<protein>
    <submittedName>
        <fullName evidence="1">Uncharacterized protein</fullName>
    </submittedName>
</protein>
<accession>A0A9N9SLB3</accession>
<dbReference type="OrthoDB" id="6605214at2759"/>
<sequence>MTMTIEVEIDSHSQAIILTLQKNLVNFCKLLPSHVDKWRNLLNESKKPVQALVNYSEQLRHVEKANISYIENFKVLQDKLMYKIFSEIEDEITLIKGIIDQLHTANQEVKNKLSILEKSTIDLDWDLETPIIRGTAFQPPLSRILQEGYNYILFFTSALKSVNDHIKILNIRNEQFMKNFENKFKIDLESKVVINYLAIVQYIGNEKAAV</sequence>